<dbReference type="Gene3D" id="3.30.300.30">
    <property type="match status" value="1"/>
</dbReference>
<dbReference type="Pfam" id="PF13193">
    <property type="entry name" value="AMP-binding_C"/>
    <property type="match status" value="1"/>
</dbReference>
<evidence type="ECO:0000313" key="4">
    <source>
        <dbReference type="Proteomes" id="UP000035050"/>
    </source>
</evidence>
<name>A0A0E3YFG9_9BURK</name>
<dbReference type="InterPro" id="IPR020845">
    <property type="entry name" value="AMP-binding_CS"/>
</dbReference>
<evidence type="ECO:0000259" key="2">
    <source>
        <dbReference type="Pfam" id="PF13193"/>
    </source>
</evidence>
<dbReference type="Gene3D" id="3.40.50.12780">
    <property type="entry name" value="N-terminal domain of ligase-like"/>
    <property type="match status" value="1"/>
</dbReference>
<organism evidence="3 4">
    <name type="scientific">Pandoraea oxalativorans</name>
    <dbReference type="NCBI Taxonomy" id="573737"/>
    <lineage>
        <taxon>Bacteria</taxon>
        <taxon>Pseudomonadati</taxon>
        <taxon>Pseudomonadota</taxon>
        <taxon>Betaproteobacteria</taxon>
        <taxon>Burkholderiales</taxon>
        <taxon>Burkholderiaceae</taxon>
        <taxon>Pandoraea</taxon>
    </lineage>
</organism>
<dbReference type="PATRIC" id="fig|573737.6.peg.639"/>
<gene>
    <name evidence="3" type="ORF">MB84_24290</name>
</gene>
<protein>
    <submittedName>
        <fullName evidence="3">Long-chain fatty acid--CoA ligase</fullName>
    </submittedName>
</protein>
<dbReference type="InterPro" id="IPR045851">
    <property type="entry name" value="AMP-bd_C_sf"/>
</dbReference>
<evidence type="ECO:0000313" key="3">
    <source>
        <dbReference type="EMBL" id="AKC71902.1"/>
    </source>
</evidence>
<feature type="domain" description="AMP-dependent synthetase/ligase" evidence="1">
    <location>
        <begin position="43"/>
        <end position="401"/>
    </location>
</feature>
<dbReference type="InterPro" id="IPR000873">
    <property type="entry name" value="AMP-dep_synth/lig_dom"/>
</dbReference>
<dbReference type="Pfam" id="PF00501">
    <property type="entry name" value="AMP-binding"/>
    <property type="match status" value="1"/>
</dbReference>
<reference evidence="3" key="1">
    <citation type="submission" date="2016-06" db="EMBL/GenBank/DDBJ databases">
        <title>Pandoraea oxalativorans DSM 23570 Genome Sequencing.</title>
        <authorList>
            <person name="Ee R."/>
            <person name="Lim Y.-L."/>
            <person name="Yong D."/>
            <person name="Yin W.-F."/>
            <person name="Chan K.-G."/>
        </authorList>
    </citation>
    <scope>NUCLEOTIDE SEQUENCE</scope>
    <source>
        <strain evidence="3">DSM 23570</strain>
    </source>
</reference>
<dbReference type="InterPro" id="IPR042099">
    <property type="entry name" value="ANL_N_sf"/>
</dbReference>
<dbReference type="PROSITE" id="PS00455">
    <property type="entry name" value="AMP_BINDING"/>
    <property type="match status" value="1"/>
</dbReference>
<dbReference type="GO" id="GO:0016878">
    <property type="term" value="F:acid-thiol ligase activity"/>
    <property type="evidence" value="ECO:0007669"/>
    <property type="project" value="UniProtKB-ARBA"/>
</dbReference>
<dbReference type="RefSeq" id="WP_046292985.1">
    <property type="nucleotide sequence ID" value="NZ_CP011253.3"/>
</dbReference>
<dbReference type="PANTHER" id="PTHR43767:SF1">
    <property type="entry name" value="NONRIBOSOMAL PEPTIDE SYNTHASE PES1 (EUROFUNG)-RELATED"/>
    <property type="match status" value="1"/>
</dbReference>
<evidence type="ECO:0000259" key="1">
    <source>
        <dbReference type="Pfam" id="PF00501"/>
    </source>
</evidence>
<sequence>MPASHLSPQLPLPTDAGAASPAASLSAFLADLPARIDSLPARIATQTPSRIALIDDFGRMTYGELTHAVSMCATRLREHGVRGGDRVMLVGENGIAYVVLLLAVASLDAWPLLCNARLSAAELRVIREHAQPRCAVYAIDASPDAAAHARTDAAKVAWTELALGALAVSDVDPASVAEPVQSDPSEQCAALIYTTGTTGAPKGVRLSHRNLMFIAAVSSTLRRVGADDIAYGVLPISHVYGLTSVCLGTLYAGGTLRLAARFTPEAALDSLAHDGLTILQGVPAMHARLMAYVTSQGAPPGATLVAPRLRFVYSGGSPLDAALKARVEAFYGLPIHNGYGLTESSPTVSQTLLDAPREDCSVGHVIPGVAVRIVGLDGKDVIEGEVGELWVRGPNVMLGYYRAPELTAATVTEDGWLRTGDLARRAADGALFLAGRAKELIIHSGFNVYPIEVEQALASHPDVLQVAVLGRPADAHDADEGNEQVVAFVEARPGHEIDVETLAQWAAQRLAPYKRPAQIRVLDALPAASTGKVLKHKLRAML</sequence>
<proteinExistence type="predicted"/>
<feature type="domain" description="AMP-binding enzyme C-terminal" evidence="2">
    <location>
        <begin position="452"/>
        <end position="532"/>
    </location>
</feature>
<accession>A0A0E3YFG9</accession>
<dbReference type="InterPro" id="IPR050237">
    <property type="entry name" value="ATP-dep_AMP-bd_enzyme"/>
</dbReference>
<dbReference type="AlphaFoldDB" id="A0A0E3YFG9"/>
<dbReference type="PANTHER" id="PTHR43767">
    <property type="entry name" value="LONG-CHAIN-FATTY-ACID--COA LIGASE"/>
    <property type="match status" value="1"/>
</dbReference>
<dbReference type="EMBL" id="CP011253">
    <property type="protein sequence ID" value="AKC71902.1"/>
    <property type="molecule type" value="Genomic_DNA"/>
</dbReference>
<keyword evidence="3" id="KW-0436">Ligase</keyword>
<dbReference type="HOGENOM" id="CLU_000022_59_0_4"/>
<dbReference type="InterPro" id="IPR025110">
    <property type="entry name" value="AMP-bd_C"/>
</dbReference>
<dbReference type="OrthoDB" id="9766486at2"/>
<dbReference type="SUPFAM" id="SSF56801">
    <property type="entry name" value="Acetyl-CoA synthetase-like"/>
    <property type="match status" value="1"/>
</dbReference>
<dbReference type="Proteomes" id="UP000035050">
    <property type="component" value="Chromosome"/>
</dbReference>
<dbReference type="KEGG" id="pox:MB84_24290"/>
<keyword evidence="4" id="KW-1185">Reference proteome</keyword>